<proteinExistence type="predicted"/>
<feature type="transmembrane region" description="Helical" evidence="3">
    <location>
        <begin position="12"/>
        <end position="32"/>
    </location>
</feature>
<dbReference type="GO" id="GO:1990573">
    <property type="term" value="P:potassium ion import across plasma membrane"/>
    <property type="evidence" value="ECO:0007669"/>
    <property type="project" value="TreeGrafter"/>
</dbReference>
<reference evidence="5" key="1">
    <citation type="journal article" date="2020" name="Fungal Divers.">
        <title>Resolving the Mortierellaceae phylogeny through synthesis of multi-gene phylogenetics and phylogenomics.</title>
        <authorList>
            <person name="Vandepol N."/>
            <person name="Liber J."/>
            <person name="Desiro A."/>
            <person name="Na H."/>
            <person name="Kennedy M."/>
            <person name="Barry K."/>
            <person name="Grigoriev I.V."/>
            <person name="Miller A.N."/>
            <person name="O'Donnell K."/>
            <person name="Stajich J.E."/>
            <person name="Bonito G."/>
        </authorList>
    </citation>
    <scope>NUCLEOTIDE SEQUENCE</scope>
    <source>
        <strain evidence="5">NVP60</strain>
    </source>
</reference>
<keyword evidence="2" id="KW-1003">Cell membrane</keyword>
<organism evidence="5 6">
    <name type="scientific">Linnemannia gamsii</name>
    <dbReference type="NCBI Taxonomy" id="64522"/>
    <lineage>
        <taxon>Eukaryota</taxon>
        <taxon>Fungi</taxon>
        <taxon>Fungi incertae sedis</taxon>
        <taxon>Mucoromycota</taxon>
        <taxon>Mortierellomycotina</taxon>
        <taxon>Mortierellomycetes</taxon>
        <taxon>Mortierellales</taxon>
        <taxon>Mortierellaceae</taxon>
        <taxon>Linnemannia</taxon>
    </lineage>
</organism>
<dbReference type="GO" id="GO:0005391">
    <property type="term" value="F:P-type sodium:potassium-exchanging transporter activity"/>
    <property type="evidence" value="ECO:0007669"/>
    <property type="project" value="TreeGrafter"/>
</dbReference>
<keyword evidence="3" id="KW-0812">Transmembrane</keyword>
<dbReference type="InterPro" id="IPR050510">
    <property type="entry name" value="Cation_transp_ATPase_P-type"/>
</dbReference>
<dbReference type="InterPro" id="IPR006068">
    <property type="entry name" value="ATPase_P-typ_cation-transptr_C"/>
</dbReference>
<dbReference type="Gene3D" id="1.20.1110.10">
    <property type="entry name" value="Calcium-transporting ATPase, transmembrane domain"/>
    <property type="match status" value="2"/>
</dbReference>
<comment type="caution">
    <text evidence="5">The sequence shown here is derived from an EMBL/GenBank/DDBJ whole genome shotgun (WGS) entry which is preliminary data.</text>
</comment>
<feature type="non-terminal residue" evidence="5">
    <location>
        <position position="1"/>
    </location>
</feature>
<dbReference type="SUPFAM" id="SSF81665">
    <property type="entry name" value="Calcium ATPase, transmembrane domain M"/>
    <property type="match status" value="1"/>
</dbReference>
<accession>A0A9P6UJM1</accession>
<dbReference type="PANTHER" id="PTHR43294">
    <property type="entry name" value="SODIUM/POTASSIUM-TRANSPORTING ATPASE SUBUNIT ALPHA"/>
    <property type="match status" value="1"/>
</dbReference>
<dbReference type="EMBL" id="JAAAIN010000980">
    <property type="protein sequence ID" value="KAG0308704.1"/>
    <property type="molecule type" value="Genomic_DNA"/>
</dbReference>
<feature type="transmembrane region" description="Helical" evidence="3">
    <location>
        <begin position="74"/>
        <end position="96"/>
    </location>
</feature>
<keyword evidence="3" id="KW-0472">Membrane</keyword>
<dbReference type="AlphaFoldDB" id="A0A9P6UJM1"/>
<sequence>EHLITAKIYLQSYVFIGSLMTFFSNMLFYMYIEEYTGVPFKDLVFTYGTPNFRSRYPDIDDDKFNNFHVNTGQCVTFVALVIMQWGMFSSLLMAIFVTEVPWINQIMLTNPVPIKYWLLPFPCALAVLIADEMRKLMLRSFPNSIFGKLAW</sequence>
<evidence type="ECO:0000256" key="1">
    <source>
        <dbReference type="ARBA" id="ARBA00004651"/>
    </source>
</evidence>
<dbReference type="OrthoDB" id="2681474at2759"/>
<dbReference type="Pfam" id="PF00689">
    <property type="entry name" value="Cation_ATPase_C"/>
    <property type="match status" value="1"/>
</dbReference>
<evidence type="ECO:0000256" key="2">
    <source>
        <dbReference type="ARBA" id="ARBA00022475"/>
    </source>
</evidence>
<name>A0A9P6UJM1_9FUNG</name>
<gene>
    <name evidence="5" type="primary">CATP-1</name>
    <name evidence="5" type="ORF">BGZ97_013294</name>
</gene>
<dbReference type="GO" id="GO:0006883">
    <property type="term" value="P:intracellular sodium ion homeostasis"/>
    <property type="evidence" value="ECO:0007669"/>
    <property type="project" value="TreeGrafter"/>
</dbReference>
<keyword evidence="3" id="KW-1133">Transmembrane helix</keyword>
<dbReference type="PANTHER" id="PTHR43294:SF21">
    <property type="entry name" value="CATION TRANSPORTING ATPASE"/>
    <property type="match status" value="1"/>
</dbReference>
<keyword evidence="6" id="KW-1185">Reference proteome</keyword>
<dbReference type="GO" id="GO:0005886">
    <property type="term" value="C:plasma membrane"/>
    <property type="evidence" value="ECO:0007669"/>
    <property type="project" value="UniProtKB-SubCell"/>
</dbReference>
<dbReference type="GO" id="GO:1902600">
    <property type="term" value="P:proton transmembrane transport"/>
    <property type="evidence" value="ECO:0007669"/>
    <property type="project" value="TreeGrafter"/>
</dbReference>
<dbReference type="Proteomes" id="UP000823405">
    <property type="component" value="Unassembled WGS sequence"/>
</dbReference>
<feature type="domain" description="Cation-transporting P-type ATPase C-terminal" evidence="4">
    <location>
        <begin position="83"/>
        <end position="136"/>
    </location>
</feature>
<comment type="subcellular location">
    <subcellularLocation>
        <location evidence="1">Cell membrane</location>
        <topology evidence="1">Multi-pass membrane protein</topology>
    </subcellularLocation>
</comment>
<evidence type="ECO:0000313" key="6">
    <source>
        <dbReference type="Proteomes" id="UP000823405"/>
    </source>
</evidence>
<dbReference type="GO" id="GO:0030007">
    <property type="term" value="P:intracellular potassium ion homeostasis"/>
    <property type="evidence" value="ECO:0007669"/>
    <property type="project" value="TreeGrafter"/>
</dbReference>
<evidence type="ECO:0000256" key="3">
    <source>
        <dbReference type="SAM" id="Phobius"/>
    </source>
</evidence>
<feature type="transmembrane region" description="Helical" evidence="3">
    <location>
        <begin position="116"/>
        <end position="133"/>
    </location>
</feature>
<dbReference type="GO" id="GO:0036376">
    <property type="term" value="P:sodium ion export across plasma membrane"/>
    <property type="evidence" value="ECO:0007669"/>
    <property type="project" value="TreeGrafter"/>
</dbReference>
<dbReference type="InterPro" id="IPR023298">
    <property type="entry name" value="ATPase_P-typ_TM_dom_sf"/>
</dbReference>
<protein>
    <submittedName>
        <fullName evidence="5">ATPase Na K transporting alpha</fullName>
    </submittedName>
</protein>
<evidence type="ECO:0000259" key="4">
    <source>
        <dbReference type="Pfam" id="PF00689"/>
    </source>
</evidence>
<evidence type="ECO:0000313" key="5">
    <source>
        <dbReference type="EMBL" id="KAG0308704.1"/>
    </source>
</evidence>